<evidence type="ECO:0000256" key="9">
    <source>
        <dbReference type="SAM" id="SignalP"/>
    </source>
</evidence>
<evidence type="ECO:0000313" key="11">
    <source>
        <dbReference type="EMBL" id="MEF3079418.1"/>
    </source>
</evidence>
<keyword evidence="6" id="KW-1015">Disulfide bond</keyword>
<keyword evidence="12" id="KW-1185">Reference proteome</keyword>
<name>A0ABU7W7F1_9FLAO</name>
<dbReference type="PANTHER" id="PTHR23282">
    <property type="entry name" value="APICAL ENDOSOMAL GLYCOPROTEIN PRECURSOR"/>
    <property type="match status" value="1"/>
</dbReference>
<dbReference type="EMBL" id="JAZHOU010000003">
    <property type="protein sequence ID" value="MEF3079418.1"/>
    <property type="molecule type" value="Genomic_DNA"/>
</dbReference>
<dbReference type="CDD" id="cd06263">
    <property type="entry name" value="MAM"/>
    <property type="match status" value="1"/>
</dbReference>
<dbReference type="InterPro" id="IPR017868">
    <property type="entry name" value="Filamin/ABP280_repeat-like"/>
</dbReference>
<evidence type="ECO:0000256" key="1">
    <source>
        <dbReference type="ARBA" id="ARBA00004138"/>
    </source>
</evidence>
<dbReference type="SMART" id="SM00137">
    <property type="entry name" value="MAM"/>
    <property type="match status" value="1"/>
</dbReference>
<dbReference type="Pfam" id="PF00629">
    <property type="entry name" value="MAM"/>
    <property type="match status" value="1"/>
</dbReference>
<feature type="domain" description="MAM" evidence="10">
    <location>
        <begin position="152"/>
        <end position="316"/>
    </location>
</feature>
<keyword evidence="4 9" id="KW-0732">Signal</keyword>
<dbReference type="SMART" id="SM00560">
    <property type="entry name" value="LamGL"/>
    <property type="match status" value="1"/>
</dbReference>
<dbReference type="InterPro" id="IPR013320">
    <property type="entry name" value="ConA-like_dom_sf"/>
</dbReference>
<dbReference type="InterPro" id="IPR013783">
    <property type="entry name" value="Ig-like_fold"/>
</dbReference>
<dbReference type="InterPro" id="IPR058515">
    <property type="entry name" value="DUF8202"/>
</dbReference>
<evidence type="ECO:0000256" key="2">
    <source>
        <dbReference type="ARBA" id="ARBA00004496"/>
    </source>
</evidence>
<dbReference type="Gene3D" id="2.60.40.10">
    <property type="entry name" value="Immunoglobulins"/>
    <property type="match status" value="2"/>
</dbReference>
<feature type="signal peptide" evidence="9">
    <location>
        <begin position="1"/>
        <end position="27"/>
    </location>
</feature>
<evidence type="ECO:0000256" key="5">
    <source>
        <dbReference type="ARBA" id="ARBA00023069"/>
    </source>
</evidence>
<feature type="chain" id="PRO_5045256915" evidence="9">
    <location>
        <begin position="28"/>
        <end position="2111"/>
    </location>
</feature>
<keyword evidence="5" id="KW-0969">Cilium</keyword>
<dbReference type="InterPro" id="IPR026444">
    <property type="entry name" value="Secre_tail"/>
</dbReference>
<dbReference type="PANTHER" id="PTHR23282:SF101">
    <property type="entry name" value="MAM DOMAIN-CONTAINING PROTEIN"/>
    <property type="match status" value="1"/>
</dbReference>
<dbReference type="NCBIfam" id="TIGR04183">
    <property type="entry name" value="Por_Secre_tail"/>
    <property type="match status" value="1"/>
</dbReference>
<evidence type="ECO:0000256" key="4">
    <source>
        <dbReference type="ARBA" id="ARBA00022729"/>
    </source>
</evidence>
<accession>A0ABU7W7F1</accession>
<dbReference type="InterPro" id="IPR006558">
    <property type="entry name" value="LamG-like"/>
</dbReference>
<evidence type="ECO:0000256" key="6">
    <source>
        <dbReference type="ARBA" id="ARBA00023157"/>
    </source>
</evidence>
<comment type="caution">
    <text evidence="11">The sequence shown here is derived from an EMBL/GenBank/DDBJ whole genome shotgun (WGS) entry which is preliminary data.</text>
</comment>
<evidence type="ECO:0000256" key="3">
    <source>
        <dbReference type="ARBA" id="ARBA00022490"/>
    </source>
</evidence>
<evidence type="ECO:0000256" key="8">
    <source>
        <dbReference type="SAM" id="MobiDB-lite"/>
    </source>
</evidence>
<dbReference type="Pfam" id="PF22544">
    <property type="entry name" value="HYDIN_VesB_CFA65-like_Ig"/>
    <property type="match status" value="1"/>
</dbReference>
<gene>
    <name evidence="11" type="ORF">V1468_10400</name>
</gene>
<proteinExistence type="predicted"/>
<dbReference type="Gene3D" id="2.60.120.200">
    <property type="match status" value="2"/>
</dbReference>
<dbReference type="Pfam" id="PF26628">
    <property type="entry name" value="DUF8202"/>
    <property type="match status" value="1"/>
</dbReference>
<dbReference type="NCBIfam" id="NF012200">
    <property type="entry name" value="choice_anch_D"/>
    <property type="match status" value="2"/>
</dbReference>
<organism evidence="11 12">
    <name type="scientific">Winogradskyella poriferorum</name>
    <dbReference type="NCBI Taxonomy" id="307627"/>
    <lineage>
        <taxon>Bacteria</taxon>
        <taxon>Pseudomonadati</taxon>
        <taxon>Bacteroidota</taxon>
        <taxon>Flavobacteriia</taxon>
        <taxon>Flavobacteriales</taxon>
        <taxon>Flavobacteriaceae</taxon>
        <taxon>Winogradskyella</taxon>
    </lineage>
</organism>
<dbReference type="Pfam" id="PF13385">
    <property type="entry name" value="Laminin_G_3"/>
    <property type="match status" value="1"/>
</dbReference>
<sequence length="2111" mass="229099">MKTITQALRKGNLLLWMLIISSSFAYAQTSYVEVSVNWPSWSSENRVEIYNPSGSVIATIDNGYTGSSDNSYSTTVSLGCIADDTNYYFIMYDTYNDGWNGADNITITSGGVNVINQDDGDLASPSGSAPIYFDVSGGCSATCSSTVAAFPYSEGFESGFGLWVQSTTDDRDWSRIGGGTPSGSTGPSGPNEGSRYIFTEASSNSNRTFVLESPCFNLSTASTANFSFYYHMYGSDMGDLYLEMSTDNGLTWPTTLWSQSGQVQTSNGQAWNQVNVNLTPHVGQTIMIRFRGVTGNNYRSDMSLDNFSLTATTSPLPEINITGNGVTIADGDTTPATSDDTDFGNVLTAGGTDVHTFTIENIGTLDLNLTGSSPYVTISGTNAADFSITAIPTTPISASGSTTFQITFNPSANGLRTASISIANDDSDENPYTFNIQGTGYTPIAEINIEGNGNTITDGDTTPSTTDGTDFGNVITLSGNRANTFTIQNIGTANLNLTGTSPYVSITGANAADFSISTVPNATITAGGSTVFEINFTPSADGLRTATVSIANDDSDENPYNFNIQGNGFTPPEHTIYYENFDETNGGWSASGTGTTVWSRGTGLTSVSELGEGNYWYTDNYNSYANNINIVLTSPIISTLGFDDLVFNADIRYDFSNDSDDGMRIEYRKRTAAVWSSWTVLGAFGDGTNWYDGNGNVNALGTGSDGWTGTTTTTQAIPNHFETATIELPVTLHNSNEIQFRFVVASDAADVDAGAAVDNIIINANPITPFSDPVLGPGSVNGDLRLWLKATEEWNVLSDNDDVLTLNDAAFDNDAISLTTNSPAFKDNATDNINYNPVIEFDRSNLEYLRGKGGFFSQDYFVVMKSTGTIDYTGTNRQVPIAGRVAPVSPQVDGTGLGLGNISARFTDEVVAHMTSSVPTNTPTDLSYGRAYSSNTDSFVDEVIIYNVKTNAAGTLTEIYKNGKRIDNVTGQTQGTPVDLTFYEFINQQYYLGVGRFSLNGNVDAYVNGRMTEVISYKSRNNALDKQKIESYLALKNGVTLHAANSTTENRLNDIDYIDTQGNVIWDTSLNAGYNYDIAGIGRDDDSGLIQKQSASENKFSDGTGLTSGFLSMGLTDLYDTNKDNIDSNGTTFNDREFLVWGNNNADINSAASTITVNMSSGISPALTTNVTFTAMQRVWKVVETGGDVPTVKVSIPQNTVRNISPPGNYYMFISSTGVFDPTADYRVMTADGSGNLEAEYDFDGTKYITFGYAPQVVVERSVYFDGSVDYIDVEDNLDLDPSGFTVSAWIKRDAADTGTKSILSKRDLSFTQGYDLRILNDNRIQITWINGLTQTLSSTTSIPDDEWHHVAAIYNGSTVSIYIDGVLDNSGVRTAPVSTTDSFLIAAAGKGTTTQHFRGNIDEVRVWDTDLTEDQLRFVMNQEIEDNAGQVMGVVLPASITKHDINAVPWSDLAGYYPMSVYTYTNTDDASGNGHQGALRNLDTVDRQTAPLPYESSQNGDWDTGTTWTNGNVQYMPGTASIVDPTITVDWNIVRTSHNVTMDNSTLPAGNNENRNVLGLYVDANELTLNGDNATNTGSGLTVSHYLSLTGKIDLEGDSQLIQTEDSDLLVAVNGELEKDQQGTADTYTYNYWSSPVGDIDTAVNNYRYSVQDVMFDGSNPVNFSSSGYNGAATNPIRIADYWIWKFANLTSDDYSAWQHVRRTGTIYAGEGFTMKGPNTGGILDDQNYVFLGKPNNGDISLTINNGNDYLVGNPYASSLDANEFILDNPNTTGALQFWEHWGGGSHILQQYQGGYAVYNLSGGVPAPAPDPDVAQVGVGTKTPGRYVPVSQGFFVSGISNGTINFENDQRAFTKEGGSSSVFMRTANSSESQNNQVVDVDDRMKFRIGYRASNNMHLQREILLTIDENATEGVDWAYDAHLNEDQTDDMFWMIGDEKFIIQANDNANLNTVYPLGIKTSADGNSRFTINALENVPNSVNIYLRDKDLNISHDLRVSDYEIFLTAGEYLDRFEITFKIMTNSLGLDDENINSLDVLYSNDKEKIVLINPNLIEVKSIELFNMLGQSVQKFESISESGYSEYEVKNLSTGTYIIKLYTVSGSVSTKKVLVK</sequence>
<evidence type="ECO:0000313" key="12">
    <source>
        <dbReference type="Proteomes" id="UP001356704"/>
    </source>
</evidence>
<evidence type="ECO:0000256" key="7">
    <source>
        <dbReference type="ARBA" id="ARBA00023273"/>
    </source>
</evidence>
<dbReference type="Proteomes" id="UP001356704">
    <property type="component" value="Unassembled WGS sequence"/>
</dbReference>
<evidence type="ECO:0000259" key="10">
    <source>
        <dbReference type="PROSITE" id="PS50060"/>
    </source>
</evidence>
<feature type="region of interest" description="Disordered" evidence="8">
    <location>
        <begin position="173"/>
        <end position="195"/>
    </location>
</feature>
<dbReference type="InterPro" id="IPR000998">
    <property type="entry name" value="MAM_dom"/>
</dbReference>
<dbReference type="InterPro" id="IPR051560">
    <property type="entry name" value="MAM_domain-containing"/>
</dbReference>
<protein>
    <submittedName>
        <fullName evidence="11">Choice-of-anchor D domain-containing protein</fullName>
    </submittedName>
</protein>
<comment type="subcellular location">
    <subcellularLocation>
        <location evidence="1">Cell projection</location>
        <location evidence="1">Cilium</location>
    </subcellularLocation>
    <subcellularLocation>
        <location evidence="2">Cytoplasm</location>
    </subcellularLocation>
</comment>
<reference evidence="11 12" key="1">
    <citation type="submission" date="2024-02" db="EMBL/GenBank/DDBJ databases">
        <title>Winogradskyella poriferorum JCM 12885.</title>
        <authorList>
            <person name="Zhang D.-F."/>
            <person name="Fu Z.-Y."/>
        </authorList>
    </citation>
    <scope>NUCLEOTIDE SEQUENCE [LARGE SCALE GENOMIC DNA]</scope>
    <source>
        <strain evidence="11 12">JCM 12885</strain>
    </source>
</reference>
<dbReference type="InterPro" id="IPR053879">
    <property type="entry name" value="HYDIN_VesB_CFA65-like_Ig"/>
</dbReference>
<dbReference type="RefSeq" id="WP_331810178.1">
    <property type="nucleotide sequence ID" value="NZ_JAZHOU010000003.1"/>
</dbReference>
<keyword evidence="7" id="KW-0966">Cell projection</keyword>
<keyword evidence="3" id="KW-0963">Cytoplasm</keyword>
<dbReference type="SUPFAM" id="SSF49899">
    <property type="entry name" value="Concanavalin A-like lectins/glucanases"/>
    <property type="match status" value="2"/>
</dbReference>
<dbReference type="PROSITE" id="PS50194">
    <property type="entry name" value="FILAMIN_REPEAT"/>
    <property type="match status" value="1"/>
</dbReference>
<dbReference type="PROSITE" id="PS50060">
    <property type="entry name" value="MAM_2"/>
    <property type="match status" value="1"/>
</dbReference>